<evidence type="ECO:0000313" key="5">
    <source>
        <dbReference type="EMBL" id="MDA4843782.1"/>
    </source>
</evidence>
<dbReference type="EMBL" id="JAPJZH010000001">
    <property type="protein sequence ID" value="MDA4843782.1"/>
    <property type="molecule type" value="Genomic_DNA"/>
</dbReference>
<keyword evidence="2" id="KW-0238">DNA-binding</keyword>
<dbReference type="PANTHER" id="PTHR43537">
    <property type="entry name" value="TRANSCRIPTIONAL REGULATOR, GNTR FAMILY"/>
    <property type="match status" value="1"/>
</dbReference>
<dbReference type="InterPro" id="IPR008920">
    <property type="entry name" value="TF_FadR/GntR_C"/>
</dbReference>
<name>A0ABT4VGF3_9HYPH</name>
<evidence type="ECO:0000256" key="1">
    <source>
        <dbReference type="ARBA" id="ARBA00023015"/>
    </source>
</evidence>
<dbReference type="Proteomes" id="UP001148313">
    <property type="component" value="Unassembled WGS sequence"/>
</dbReference>
<dbReference type="SUPFAM" id="SSF46785">
    <property type="entry name" value="Winged helix' DNA-binding domain"/>
    <property type="match status" value="1"/>
</dbReference>
<reference evidence="5" key="1">
    <citation type="submission" date="2022-11" db="EMBL/GenBank/DDBJ databases">
        <title>Hoeflea poritis sp. nov., isolated from scleractinian coral Porites lutea.</title>
        <authorList>
            <person name="Zhang G."/>
            <person name="Wei Q."/>
            <person name="Cai L."/>
        </authorList>
    </citation>
    <scope>NUCLEOTIDE SEQUENCE</scope>
    <source>
        <strain evidence="5">E7-10</strain>
    </source>
</reference>
<keyword evidence="1" id="KW-0805">Transcription regulation</keyword>
<dbReference type="InterPro" id="IPR011711">
    <property type="entry name" value="GntR_C"/>
</dbReference>
<keyword evidence="3" id="KW-0804">Transcription</keyword>
<dbReference type="PROSITE" id="PS50949">
    <property type="entry name" value="HTH_GNTR"/>
    <property type="match status" value="1"/>
</dbReference>
<feature type="domain" description="HTH gntR-type" evidence="4">
    <location>
        <begin position="27"/>
        <end position="94"/>
    </location>
</feature>
<accession>A0ABT4VGF3</accession>
<dbReference type="Gene3D" id="1.20.120.530">
    <property type="entry name" value="GntR ligand-binding domain-like"/>
    <property type="match status" value="1"/>
</dbReference>
<evidence type="ECO:0000256" key="2">
    <source>
        <dbReference type="ARBA" id="ARBA00023125"/>
    </source>
</evidence>
<dbReference type="InterPro" id="IPR036388">
    <property type="entry name" value="WH-like_DNA-bd_sf"/>
</dbReference>
<gene>
    <name evidence="5" type="ORF">OOZ53_00380</name>
</gene>
<sequence>MGTETLSDEAGPLPDIFLTTDDNSPWRRRFDQIHIALRQRITTLQYQPGTRLDVDRLSEEFGVSRTPVRNVLQRMDQEGLVVTRHGVGTIVAPLDLEQSRQAVQMRIELAPLIGVLDPKPIDDVMVAAIRGSRESYGRILDEADPAFFASADMELHTAVCRMIGNPLLLRTYDELYYRTARLWFHYLPSLDQTGEVSIFLNDIDLIVAAAEFRDVKGVGYALRNAIYNAFARLDHFTRA</sequence>
<comment type="caution">
    <text evidence="5">The sequence shown here is derived from an EMBL/GenBank/DDBJ whole genome shotgun (WGS) entry which is preliminary data.</text>
</comment>
<proteinExistence type="predicted"/>
<dbReference type="InterPro" id="IPR000524">
    <property type="entry name" value="Tscrpt_reg_HTH_GntR"/>
</dbReference>
<evidence type="ECO:0000313" key="6">
    <source>
        <dbReference type="Proteomes" id="UP001148313"/>
    </source>
</evidence>
<dbReference type="SMART" id="SM00345">
    <property type="entry name" value="HTH_GNTR"/>
    <property type="match status" value="1"/>
</dbReference>
<dbReference type="InterPro" id="IPR036390">
    <property type="entry name" value="WH_DNA-bd_sf"/>
</dbReference>
<protein>
    <submittedName>
        <fullName evidence="5">GntR family transcriptional regulator</fullName>
    </submittedName>
</protein>
<dbReference type="SUPFAM" id="SSF48008">
    <property type="entry name" value="GntR ligand-binding domain-like"/>
    <property type="match status" value="1"/>
</dbReference>
<dbReference type="RefSeq" id="WP_271087292.1">
    <property type="nucleotide sequence ID" value="NZ_JAPJZH010000001.1"/>
</dbReference>
<dbReference type="CDD" id="cd07377">
    <property type="entry name" value="WHTH_GntR"/>
    <property type="match status" value="1"/>
</dbReference>
<dbReference type="Pfam" id="PF07729">
    <property type="entry name" value="FCD"/>
    <property type="match status" value="1"/>
</dbReference>
<evidence type="ECO:0000259" key="4">
    <source>
        <dbReference type="PROSITE" id="PS50949"/>
    </source>
</evidence>
<organism evidence="5 6">
    <name type="scientific">Hoeflea poritis</name>
    <dbReference type="NCBI Taxonomy" id="2993659"/>
    <lineage>
        <taxon>Bacteria</taxon>
        <taxon>Pseudomonadati</taxon>
        <taxon>Pseudomonadota</taxon>
        <taxon>Alphaproteobacteria</taxon>
        <taxon>Hyphomicrobiales</taxon>
        <taxon>Rhizobiaceae</taxon>
        <taxon>Hoeflea</taxon>
    </lineage>
</organism>
<keyword evidence="6" id="KW-1185">Reference proteome</keyword>
<dbReference type="Gene3D" id="1.10.10.10">
    <property type="entry name" value="Winged helix-like DNA-binding domain superfamily/Winged helix DNA-binding domain"/>
    <property type="match status" value="1"/>
</dbReference>
<dbReference type="PANTHER" id="PTHR43537:SF5">
    <property type="entry name" value="UXU OPERON TRANSCRIPTIONAL REGULATOR"/>
    <property type="match status" value="1"/>
</dbReference>
<dbReference type="Pfam" id="PF00392">
    <property type="entry name" value="GntR"/>
    <property type="match status" value="1"/>
</dbReference>
<evidence type="ECO:0000256" key="3">
    <source>
        <dbReference type="ARBA" id="ARBA00023163"/>
    </source>
</evidence>